<protein>
    <recommendedName>
        <fullName evidence="2">BZIP domain-containing protein</fullName>
    </recommendedName>
</protein>
<sequence length="225" mass="26090">MVRVLGKSNAALTVCYEKIKSDNIIDSEKARRASQALNFHDNSMCTEDFQHASPPRCQSETDMSCDSDADSLSSCYSTQPHSPMNERHAEVVQRRKERRRERNKLSAQAYRQRKREEIQNQDKIVVDLEEHQKRLQDRVAELEQEKLCVENIIRNRVQFLPWFHTNVNNNGENNINDNKNQHFYHDAGNKKHCDGTNGDMTMTVRETSCQGQNMMSLPRKHAVAS</sequence>
<gene>
    <name evidence="3" type="ORF">LOTGIDRAFT_233905</name>
</gene>
<dbReference type="InterPro" id="IPR004827">
    <property type="entry name" value="bZIP"/>
</dbReference>
<evidence type="ECO:0000256" key="1">
    <source>
        <dbReference type="SAM" id="MobiDB-lite"/>
    </source>
</evidence>
<dbReference type="STRING" id="225164.V4A9W9"/>
<reference evidence="3 4" key="1">
    <citation type="journal article" date="2013" name="Nature">
        <title>Insights into bilaterian evolution from three spiralian genomes.</title>
        <authorList>
            <person name="Simakov O."/>
            <person name="Marletaz F."/>
            <person name="Cho S.J."/>
            <person name="Edsinger-Gonzales E."/>
            <person name="Havlak P."/>
            <person name="Hellsten U."/>
            <person name="Kuo D.H."/>
            <person name="Larsson T."/>
            <person name="Lv J."/>
            <person name="Arendt D."/>
            <person name="Savage R."/>
            <person name="Osoegawa K."/>
            <person name="de Jong P."/>
            <person name="Grimwood J."/>
            <person name="Chapman J.A."/>
            <person name="Shapiro H."/>
            <person name="Aerts A."/>
            <person name="Otillar R.P."/>
            <person name="Terry A.Y."/>
            <person name="Boore J.L."/>
            <person name="Grigoriev I.V."/>
            <person name="Lindberg D.R."/>
            <person name="Seaver E.C."/>
            <person name="Weisblat D.A."/>
            <person name="Putnam N.H."/>
            <person name="Rokhsar D.S."/>
        </authorList>
    </citation>
    <scope>NUCLEOTIDE SEQUENCE [LARGE SCALE GENOMIC DNA]</scope>
</reference>
<dbReference type="Proteomes" id="UP000030746">
    <property type="component" value="Unassembled WGS sequence"/>
</dbReference>
<dbReference type="InterPro" id="IPR046347">
    <property type="entry name" value="bZIP_sf"/>
</dbReference>
<dbReference type="SUPFAM" id="SSF57959">
    <property type="entry name" value="Leucine zipper domain"/>
    <property type="match status" value="1"/>
</dbReference>
<dbReference type="Pfam" id="PF07716">
    <property type="entry name" value="bZIP_2"/>
    <property type="match status" value="1"/>
</dbReference>
<dbReference type="EMBL" id="KB202481">
    <property type="protein sequence ID" value="ESO90096.1"/>
    <property type="molecule type" value="Genomic_DNA"/>
</dbReference>
<dbReference type="HOGENOM" id="CLU_1231135_0_0_1"/>
<keyword evidence="4" id="KW-1185">Reference proteome</keyword>
<evidence type="ECO:0000259" key="2">
    <source>
        <dbReference type="PROSITE" id="PS50217"/>
    </source>
</evidence>
<organism evidence="3 4">
    <name type="scientific">Lottia gigantea</name>
    <name type="common">Giant owl limpet</name>
    <dbReference type="NCBI Taxonomy" id="225164"/>
    <lineage>
        <taxon>Eukaryota</taxon>
        <taxon>Metazoa</taxon>
        <taxon>Spiralia</taxon>
        <taxon>Lophotrochozoa</taxon>
        <taxon>Mollusca</taxon>
        <taxon>Gastropoda</taxon>
        <taxon>Patellogastropoda</taxon>
        <taxon>Lottioidea</taxon>
        <taxon>Lottiidae</taxon>
        <taxon>Lottia</taxon>
    </lineage>
</organism>
<feature type="compositionally biased region" description="Basic and acidic residues" evidence="1">
    <location>
        <begin position="84"/>
        <end position="94"/>
    </location>
</feature>
<evidence type="ECO:0000313" key="4">
    <source>
        <dbReference type="Proteomes" id="UP000030746"/>
    </source>
</evidence>
<dbReference type="PROSITE" id="PS50217">
    <property type="entry name" value="BZIP"/>
    <property type="match status" value="1"/>
</dbReference>
<evidence type="ECO:0000313" key="3">
    <source>
        <dbReference type="EMBL" id="ESO90096.1"/>
    </source>
</evidence>
<dbReference type="CTD" id="20249398"/>
<dbReference type="GeneID" id="20249398"/>
<dbReference type="AlphaFoldDB" id="V4A9W9"/>
<name>V4A9W9_LOTGI</name>
<dbReference type="OrthoDB" id="6154949at2759"/>
<dbReference type="KEGG" id="lgi:LOTGIDRAFT_233905"/>
<dbReference type="GO" id="GO:0003700">
    <property type="term" value="F:DNA-binding transcription factor activity"/>
    <property type="evidence" value="ECO:0007669"/>
    <property type="project" value="InterPro"/>
</dbReference>
<dbReference type="RefSeq" id="XP_009059172.1">
    <property type="nucleotide sequence ID" value="XM_009060924.1"/>
</dbReference>
<dbReference type="SMART" id="SM00338">
    <property type="entry name" value="BRLZ"/>
    <property type="match status" value="1"/>
</dbReference>
<accession>V4A9W9</accession>
<feature type="region of interest" description="Disordered" evidence="1">
    <location>
        <begin position="48"/>
        <end position="114"/>
    </location>
</feature>
<feature type="domain" description="BZIP" evidence="2">
    <location>
        <begin position="93"/>
        <end position="145"/>
    </location>
</feature>
<proteinExistence type="predicted"/>
<dbReference type="Gene3D" id="1.20.5.170">
    <property type="match status" value="1"/>
</dbReference>
<dbReference type="PROSITE" id="PS00036">
    <property type="entry name" value="BZIP_BASIC"/>
    <property type="match status" value="1"/>
</dbReference>